<dbReference type="Pfam" id="PF00293">
    <property type="entry name" value="NUDIX"/>
    <property type="match status" value="1"/>
</dbReference>
<feature type="domain" description="Nudix hydrolase" evidence="1">
    <location>
        <begin position="56"/>
        <end position="146"/>
    </location>
</feature>
<gene>
    <name evidence="2" type="ORF">A3D44_03045</name>
</gene>
<protein>
    <recommendedName>
        <fullName evidence="1">Nudix hydrolase domain-containing protein</fullName>
    </recommendedName>
</protein>
<accession>A0A1G2I616</accession>
<comment type="caution">
    <text evidence="2">The sequence shown here is derived from an EMBL/GenBank/DDBJ whole genome shotgun (WGS) entry which is preliminary data.</text>
</comment>
<dbReference type="AlphaFoldDB" id="A0A1G2I616"/>
<name>A0A1G2I616_9BACT</name>
<proteinExistence type="predicted"/>
<dbReference type="EMBL" id="MHOT01000001">
    <property type="protein sequence ID" value="OGZ69850.1"/>
    <property type="molecule type" value="Genomic_DNA"/>
</dbReference>
<dbReference type="Proteomes" id="UP000178820">
    <property type="component" value="Unassembled WGS sequence"/>
</dbReference>
<dbReference type="InterPro" id="IPR000086">
    <property type="entry name" value="NUDIX_hydrolase_dom"/>
</dbReference>
<sequence length="182" mass="20758">MNFPHDIDISKLSGQEIKNLAVLLLKKIAKSYDPKKGMGVELFNAIAKLKVTMTPEAVCLRYNSQNDKIEVYLILRSLTDTAYPGQWHLPGSAVRPGEEIDDVFLRLEKNEIGIRILSKKFVFHSNNPTEPRGHFFSLIFLCVLDSGDGYGKWFFVDDLPENTLMRHRSVIIPAMVKEFMQS</sequence>
<organism evidence="2 3">
    <name type="scientific">Candidatus Staskawiczbacteria bacterium RIFCSPHIGHO2_02_FULL_42_22</name>
    <dbReference type="NCBI Taxonomy" id="1802207"/>
    <lineage>
        <taxon>Bacteria</taxon>
        <taxon>Candidatus Staskawicziibacteriota</taxon>
    </lineage>
</organism>
<dbReference type="SUPFAM" id="SSF55811">
    <property type="entry name" value="Nudix"/>
    <property type="match status" value="1"/>
</dbReference>
<dbReference type="STRING" id="1802207.A3D44_03045"/>
<evidence type="ECO:0000313" key="3">
    <source>
        <dbReference type="Proteomes" id="UP000178820"/>
    </source>
</evidence>
<dbReference type="Gene3D" id="3.90.79.10">
    <property type="entry name" value="Nucleoside Triphosphate Pyrophosphohydrolase"/>
    <property type="match status" value="1"/>
</dbReference>
<reference evidence="2 3" key="1">
    <citation type="journal article" date="2016" name="Nat. Commun.">
        <title>Thousands of microbial genomes shed light on interconnected biogeochemical processes in an aquifer system.</title>
        <authorList>
            <person name="Anantharaman K."/>
            <person name="Brown C.T."/>
            <person name="Hug L.A."/>
            <person name="Sharon I."/>
            <person name="Castelle C.J."/>
            <person name="Probst A.J."/>
            <person name="Thomas B.C."/>
            <person name="Singh A."/>
            <person name="Wilkins M.J."/>
            <person name="Karaoz U."/>
            <person name="Brodie E.L."/>
            <person name="Williams K.H."/>
            <person name="Hubbard S.S."/>
            <person name="Banfield J.F."/>
        </authorList>
    </citation>
    <scope>NUCLEOTIDE SEQUENCE [LARGE SCALE GENOMIC DNA]</scope>
</reference>
<dbReference type="InterPro" id="IPR015797">
    <property type="entry name" value="NUDIX_hydrolase-like_dom_sf"/>
</dbReference>
<evidence type="ECO:0000313" key="2">
    <source>
        <dbReference type="EMBL" id="OGZ69850.1"/>
    </source>
</evidence>
<evidence type="ECO:0000259" key="1">
    <source>
        <dbReference type="Pfam" id="PF00293"/>
    </source>
</evidence>